<sequence length="202" mass="22452">MEQIQRSSVKMITGPEHVIRGEADRAEMFSLEMKTLRGILSMHQPCGVRPPALRETSKLPSAGWHGAREHGWRHGSVKQQENNYGNGRNIMYSAGKNILQSHFLGISGGIALKGLWSKDKSTLDKVHLEASVAVDEVHAAAVLRHRHSDDSLEIKYEALEVEGQLMDDVDDGAPRGVAKVRKAYPPRITTTSTRKKRRVTVV</sequence>
<proteinExistence type="predicted"/>
<organism evidence="1 2">
    <name type="scientific">Mycteria americana</name>
    <name type="common">Wood stork</name>
    <dbReference type="NCBI Taxonomy" id="33587"/>
    <lineage>
        <taxon>Eukaryota</taxon>
        <taxon>Metazoa</taxon>
        <taxon>Chordata</taxon>
        <taxon>Craniata</taxon>
        <taxon>Vertebrata</taxon>
        <taxon>Euteleostomi</taxon>
        <taxon>Archelosauria</taxon>
        <taxon>Archosauria</taxon>
        <taxon>Dinosauria</taxon>
        <taxon>Saurischia</taxon>
        <taxon>Theropoda</taxon>
        <taxon>Coelurosauria</taxon>
        <taxon>Aves</taxon>
        <taxon>Neognathae</taxon>
        <taxon>Neoaves</taxon>
        <taxon>Aequornithes</taxon>
        <taxon>Ciconiiformes</taxon>
        <taxon>Ciconiidae</taxon>
        <taxon>Mycteria</taxon>
    </lineage>
</organism>
<accession>A0AAN7SIF8</accession>
<comment type="caution">
    <text evidence="1">The sequence shown here is derived from an EMBL/GenBank/DDBJ whole genome shotgun (WGS) entry which is preliminary data.</text>
</comment>
<evidence type="ECO:0000313" key="2">
    <source>
        <dbReference type="Proteomes" id="UP001333110"/>
    </source>
</evidence>
<name>A0AAN7SIF8_MYCAM</name>
<dbReference type="Proteomes" id="UP001333110">
    <property type="component" value="Unassembled WGS sequence"/>
</dbReference>
<dbReference type="AlphaFoldDB" id="A0AAN7SIF8"/>
<dbReference type="EMBL" id="JAUNZN010000001">
    <property type="protein sequence ID" value="KAK4829398.1"/>
    <property type="molecule type" value="Genomic_DNA"/>
</dbReference>
<protein>
    <submittedName>
        <fullName evidence="1">Uncharacterized protein</fullName>
    </submittedName>
</protein>
<evidence type="ECO:0000313" key="1">
    <source>
        <dbReference type="EMBL" id="KAK4829398.1"/>
    </source>
</evidence>
<reference evidence="1 2" key="1">
    <citation type="journal article" date="2023" name="J. Hered.">
        <title>Chromosome-level genome of the wood stork (Mycteria americana) provides insight into avian chromosome evolution.</title>
        <authorList>
            <person name="Flamio R. Jr."/>
            <person name="Ramstad K.M."/>
        </authorList>
    </citation>
    <scope>NUCLEOTIDE SEQUENCE [LARGE SCALE GENOMIC DNA]</scope>
    <source>
        <strain evidence="1">JAX WOST 10</strain>
    </source>
</reference>
<gene>
    <name evidence="1" type="ORF">QYF61_003879</name>
</gene>
<keyword evidence="2" id="KW-1185">Reference proteome</keyword>
<feature type="non-terminal residue" evidence="1">
    <location>
        <position position="202"/>
    </location>
</feature>